<dbReference type="Gene3D" id="1.20.5.400">
    <property type="match status" value="2"/>
</dbReference>
<evidence type="ECO:0000256" key="3">
    <source>
        <dbReference type="ARBA" id="ARBA00023180"/>
    </source>
</evidence>
<feature type="coiled-coil region" evidence="4">
    <location>
        <begin position="132"/>
        <end position="215"/>
    </location>
</feature>
<dbReference type="EMBL" id="JAINUG010000376">
    <property type="protein sequence ID" value="KAJ8373024.1"/>
    <property type="molecule type" value="Genomic_DNA"/>
</dbReference>
<evidence type="ECO:0000256" key="2">
    <source>
        <dbReference type="ARBA" id="ARBA00023157"/>
    </source>
</evidence>
<protein>
    <recommendedName>
        <fullName evidence="6">C-type lectin domain-containing protein</fullName>
    </recommendedName>
</protein>
<dbReference type="Gene3D" id="3.10.100.10">
    <property type="entry name" value="Mannose-Binding Protein A, subunit A"/>
    <property type="match status" value="1"/>
</dbReference>
<keyword evidence="8" id="KW-1185">Reference proteome</keyword>
<evidence type="ECO:0000256" key="1">
    <source>
        <dbReference type="ARBA" id="ARBA00022734"/>
    </source>
</evidence>
<feature type="domain" description="C-type lectin" evidence="6">
    <location>
        <begin position="227"/>
        <end position="297"/>
    </location>
</feature>
<evidence type="ECO:0000313" key="8">
    <source>
        <dbReference type="Proteomes" id="UP001221898"/>
    </source>
</evidence>
<comment type="caution">
    <text evidence="7">The sequence shown here is derived from an EMBL/GenBank/DDBJ whole genome shotgun (WGS) entry which is preliminary data.</text>
</comment>
<keyword evidence="1" id="KW-0430">Lectin</keyword>
<keyword evidence="2" id="KW-1015">Disulfide bond</keyword>
<accession>A0AAD7W2P8</accession>
<dbReference type="InterPro" id="IPR016186">
    <property type="entry name" value="C-type_lectin-like/link_sf"/>
</dbReference>
<dbReference type="PROSITE" id="PS50041">
    <property type="entry name" value="C_TYPE_LECTIN_2"/>
    <property type="match status" value="1"/>
</dbReference>
<dbReference type="PANTHER" id="PTHR46490">
    <property type="entry name" value="C-TYPE LECTIN DOMAIN FAMILY 12 MEMBER A-RELATED"/>
    <property type="match status" value="1"/>
</dbReference>
<evidence type="ECO:0000313" key="7">
    <source>
        <dbReference type="EMBL" id="KAJ8373024.1"/>
    </source>
</evidence>
<gene>
    <name evidence="7" type="ORF">AAFF_G00272150</name>
</gene>
<dbReference type="PANTHER" id="PTHR46490:SF6">
    <property type="entry name" value="ASIALOGLYCOPROTEIN RECEPTOR 1-LIKE-RELATED"/>
    <property type="match status" value="1"/>
</dbReference>
<feature type="transmembrane region" description="Helical" evidence="5">
    <location>
        <begin position="88"/>
        <end position="110"/>
    </location>
</feature>
<keyword evidence="5" id="KW-0472">Membrane</keyword>
<dbReference type="GO" id="GO:0030246">
    <property type="term" value="F:carbohydrate binding"/>
    <property type="evidence" value="ECO:0007669"/>
    <property type="project" value="UniProtKB-KW"/>
</dbReference>
<reference evidence="7" key="1">
    <citation type="journal article" date="2023" name="Science">
        <title>Genome structures resolve the early diversification of teleost fishes.</title>
        <authorList>
            <person name="Parey E."/>
            <person name="Louis A."/>
            <person name="Montfort J."/>
            <person name="Bouchez O."/>
            <person name="Roques C."/>
            <person name="Iampietro C."/>
            <person name="Lluch J."/>
            <person name="Castinel A."/>
            <person name="Donnadieu C."/>
            <person name="Desvignes T."/>
            <person name="Floi Bucao C."/>
            <person name="Jouanno E."/>
            <person name="Wen M."/>
            <person name="Mejri S."/>
            <person name="Dirks R."/>
            <person name="Jansen H."/>
            <person name="Henkel C."/>
            <person name="Chen W.J."/>
            <person name="Zahm M."/>
            <person name="Cabau C."/>
            <person name="Klopp C."/>
            <person name="Thompson A.W."/>
            <person name="Robinson-Rechavi M."/>
            <person name="Braasch I."/>
            <person name="Lecointre G."/>
            <person name="Bobe J."/>
            <person name="Postlethwait J.H."/>
            <person name="Berthelot C."/>
            <person name="Roest Crollius H."/>
            <person name="Guiguen Y."/>
        </authorList>
    </citation>
    <scope>NUCLEOTIDE SEQUENCE</scope>
    <source>
        <strain evidence="7">NC1722</strain>
    </source>
</reference>
<dbReference type="InterPro" id="IPR016187">
    <property type="entry name" value="CTDL_fold"/>
</dbReference>
<organism evidence="7 8">
    <name type="scientific">Aldrovandia affinis</name>
    <dbReference type="NCBI Taxonomy" id="143900"/>
    <lineage>
        <taxon>Eukaryota</taxon>
        <taxon>Metazoa</taxon>
        <taxon>Chordata</taxon>
        <taxon>Craniata</taxon>
        <taxon>Vertebrata</taxon>
        <taxon>Euteleostomi</taxon>
        <taxon>Actinopterygii</taxon>
        <taxon>Neopterygii</taxon>
        <taxon>Teleostei</taxon>
        <taxon>Notacanthiformes</taxon>
        <taxon>Halosauridae</taxon>
        <taxon>Aldrovandia</taxon>
    </lineage>
</organism>
<dbReference type="InterPro" id="IPR001304">
    <property type="entry name" value="C-type_lectin-like"/>
</dbReference>
<keyword evidence="3" id="KW-0325">Glycoprotein</keyword>
<dbReference type="SUPFAM" id="SSF56436">
    <property type="entry name" value="C-type lectin-like"/>
    <property type="match status" value="1"/>
</dbReference>
<sequence>MDNIERFADKRSDNLPTVSACVWRAEDGKVQDESVTASTAKLDSTAGVCANDLATFNRDHRMSDSTSMQFKERRGISWENMEIKGKRLYRLTAVCLGLLCALLLITITALCIHYKGTIKDSMEMHCQLSENLTVLKVEREQLQMNYSSLIEEREQLQMNYSSLIEEREQLQMNYSSLIEEREQLQVNYSSLIEEREQLQVNYSSLIAERDQLKKKLEPPCPEDWKEFQSRLYFPSRDTKTWSESQLYCIAKGAQLVTIKTQEEQVFVNGIMKGNHYWIGLSDRKAEGTWTWVDGETLTSG</sequence>
<evidence type="ECO:0000256" key="4">
    <source>
        <dbReference type="SAM" id="Coils"/>
    </source>
</evidence>
<keyword evidence="5" id="KW-1133">Transmembrane helix</keyword>
<evidence type="ECO:0000259" key="6">
    <source>
        <dbReference type="PROSITE" id="PS50041"/>
    </source>
</evidence>
<name>A0AAD7W2P8_9TELE</name>
<dbReference type="Proteomes" id="UP001221898">
    <property type="component" value="Unassembled WGS sequence"/>
</dbReference>
<evidence type="ECO:0000256" key="5">
    <source>
        <dbReference type="SAM" id="Phobius"/>
    </source>
</evidence>
<dbReference type="SMART" id="SM00034">
    <property type="entry name" value="CLECT"/>
    <property type="match status" value="1"/>
</dbReference>
<dbReference type="AlphaFoldDB" id="A0AAD7W2P8"/>
<keyword evidence="4" id="KW-0175">Coiled coil</keyword>
<dbReference type="InterPro" id="IPR052309">
    <property type="entry name" value="C-type_Lectin_Domain_Fam1"/>
</dbReference>
<keyword evidence="5" id="KW-0812">Transmembrane</keyword>
<dbReference type="Pfam" id="PF00059">
    <property type="entry name" value="Lectin_C"/>
    <property type="match status" value="1"/>
</dbReference>
<proteinExistence type="predicted"/>